<dbReference type="OrthoDB" id="9773078at2"/>
<keyword evidence="1 4" id="KW-0479">Metal-binding</keyword>
<dbReference type="GO" id="GO:0008270">
    <property type="term" value="F:zinc ion binding"/>
    <property type="evidence" value="ECO:0007669"/>
    <property type="project" value="InterPro"/>
</dbReference>
<evidence type="ECO:0000256" key="3">
    <source>
        <dbReference type="ARBA" id="ARBA00023002"/>
    </source>
</evidence>
<dbReference type="Gene3D" id="3.90.180.10">
    <property type="entry name" value="Medium-chain alcohol dehydrogenases, catalytic domain"/>
    <property type="match status" value="1"/>
</dbReference>
<keyword evidence="3" id="KW-0560">Oxidoreductase</keyword>
<dbReference type="InterPro" id="IPR050129">
    <property type="entry name" value="Zn_alcohol_dh"/>
</dbReference>
<dbReference type="NCBIfam" id="NF007489">
    <property type="entry name" value="PRK10083.1"/>
    <property type="match status" value="1"/>
</dbReference>
<dbReference type="SUPFAM" id="SSF51735">
    <property type="entry name" value="NAD(P)-binding Rossmann-fold domains"/>
    <property type="match status" value="1"/>
</dbReference>
<dbReference type="InterPro" id="IPR013154">
    <property type="entry name" value="ADH-like_N"/>
</dbReference>
<dbReference type="PROSITE" id="PS00059">
    <property type="entry name" value="ADH_ZINC"/>
    <property type="match status" value="1"/>
</dbReference>
<dbReference type="InterPro" id="IPR013149">
    <property type="entry name" value="ADH-like_C"/>
</dbReference>
<comment type="cofactor">
    <cofactor evidence="4">
        <name>Zn(2+)</name>
        <dbReference type="ChEBI" id="CHEBI:29105"/>
    </cofactor>
</comment>
<evidence type="ECO:0000256" key="1">
    <source>
        <dbReference type="ARBA" id="ARBA00022723"/>
    </source>
</evidence>
<dbReference type="InterPro" id="IPR011032">
    <property type="entry name" value="GroES-like_sf"/>
</dbReference>
<evidence type="ECO:0000313" key="8">
    <source>
        <dbReference type="Proteomes" id="UP000234626"/>
    </source>
</evidence>
<evidence type="ECO:0000256" key="4">
    <source>
        <dbReference type="RuleBase" id="RU361277"/>
    </source>
</evidence>
<dbReference type="AlphaFoldDB" id="A0A2N5EQU8"/>
<sequence length="339" mass="36690">MKSVVIQQPEQLVIEERPLPEPQAGEVRVRVVSAGICGSDVHIFRGHNPFAKYPRVIGHEFFGLIDAAGEGVDPARLGERVVIDPVVSCGHCYPCSVGRPNVCTSLQVIGVHRDGGFSEYACAPAGNAYQVPDSIPDREATMIEPFSIAANICAQLRPTEQDVALVYGAGPMGLTVIQVLRGVYGVKQIIVTDRIPERLAMAQENGADRTIHNGETDLAAALQAQAIRPTLIVDAACHPSILPEAIAIASPAARIGIMGFSAEPCTINQQAITGKELSIFSSRLNSVRFPQVISWMTEQRIRPEKLITHAFVLHHVTDALTLFEQNQKTCCKVLLTFSD</sequence>
<gene>
    <name evidence="7" type="ORF">CYR34_06165</name>
</gene>
<protein>
    <submittedName>
        <fullName evidence="7">Zn-dependent oxidoreductase</fullName>
    </submittedName>
</protein>
<dbReference type="Pfam" id="PF08240">
    <property type="entry name" value="ADH_N"/>
    <property type="match status" value="1"/>
</dbReference>
<keyword evidence="2 4" id="KW-0862">Zinc</keyword>
<feature type="domain" description="Alcohol dehydrogenase-like C-terminal" evidence="5">
    <location>
        <begin position="171"/>
        <end position="297"/>
    </location>
</feature>
<comment type="caution">
    <text evidence="7">The sequence shown here is derived from an EMBL/GenBank/DDBJ whole genome shotgun (WGS) entry which is preliminary data.</text>
</comment>
<evidence type="ECO:0000259" key="6">
    <source>
        <dbReference type="Pfam" id="PF08240"/>
    </source>
</evidence>
<evidence type="ECO:0000313" key="7">
    <source>
        <dbReference type="EMBL" id="PLR51972.1"/>
    </source>
</evidence>
<evidence type="ECO:0000259" key="5">
    <source>
        <dbReference type="Pfam" id="PF00107"/>
    </source>
</evidence>
<dbReference type="InterPro" id="IPR002328">
    <property type="entry name" value="ADH_Zn_CS"/>
</dbReference>
<dbReference type="SUPFAM" id="SSF50129">
    <property type="entry name" value="GroES-like"/>
    <property type="match status" value="1"/>
</dbReference>
<dbReference type="PANTHER" id="PTHR43401:SF2">
    <property type="entry name" value="L-THREONINE 3-DEHYDROGENASE"/>
    <property type="match status" value="1"/>
</dbReference>
<dbReference type="CDD" id="cd08261">
    <property type="entry name" value="Zn_ADH7"/>
    <property type="match status" value="1"/>
</dbReference>
<feature type="domain" description="Alcohol dehydrogenase-like N-terminal" evidence="6">
    <location>
        <begin position="24"/>
        <end position="133"/>
    </location>
</feature>
<reference evidence="7 8" key="1">
    <citation type="submission" date="2017-12" db="EMBL/GenBank/DDBJ databases">
        <title>Characterization of six clinical isolates of Enterochimera gen. nov., a novel genus of the Yersiniaciae family and the three species Enterochimera arupensis sp. nov., Enterochimera coloradensis sp. nov, and Enterochimera californica sp. nov.</title>
        <authorList>
            <person name="Rossi A."/>
            <person name="Fisher M."/>
        </authorList>
    </citation>
    <scope>NUCLEOTIDE SEQUENCE [LARGE SCALE GENOMIC DNA]</scope>
    <source>
        <strain evidence="7 8">2016Iso1</strain>
    </source>
</reference>
<proteinExistence type="inferred from homology"/>
<dbReference type="Pfam" id="PF00107">
    <property type="entry name" value="ADH_zinc_N"/>
    <property type="match status" value="1"/>
</dbReference>
<dbReference type="Proteomes" id="UP000234626">
    <property type="component" value="Unassembled WGS sequence"/>
</dbReference>
<accession>A0A2N5EQU8</accession>
<dbReference type="RefSeq" id="WP_101834301.1">
    <property type="nucleotide sequence ID" value="NZ_PJZG01000003.1"/>
</dbReference>
<name>A0A2N5EQU8_9GAMM</name>
<evidence type="ECO:0000256" key="2">
    <source>
        <dbReference type="ARBA" id="ARBA00022833"/>
    </source>
</evidence>
<dbReference type="InterPro" id="IPR036291">
    <property type="entry name" value="NAD(P)-bd_dom_sf"/>
</dbReference>
<dbReference type="GO" id="GO:0016491">
    <property type="term" value="F:oxidoreductase activity"/>
    <property type="evidence" value="ECO:0007669"/>
    <property type="project" value="UniProtKB-KW"/>
</dbReference>
<keyword evidence="8" id="KW-1185">Reference proteome</keyword>
<dbReference type="EMBL" id="PJZK01000004">
    <property type="protein sequence ID" value="PLR51972.1"/>
    <property type="molecule type" value="Genomic_DNA"/>
</dbReference>
<organism evidence="7 8">
    <name type="scientific">Chimaeribacter arupi</name>
    <dbReference type="NCBI Taxonomy" id="2060066"/>
    <lineage>
        <taxon>Bacteria</taxon>
        <taxon>Pseudomonadati</taxon>
        <taxon>Pseudomonadota</taxon>
        <taxon>Gammaproteobacteria</taxon>
        <taxon>Enterobacterales</taxon>
        <taxon>Yersiniaceae</taxon>
        <taxon>Chimaeribacter</taxon>
    </lineage>
</organism>
<dbReference type="Gene3D" id="3.40.50.720">
    <property type="entry name" value="NAD(P)-binding Rossmann-like Domain"/>
    <property type="match status" value="1"/>
</dbReference>
<comment type="similarity">
    <text evidence="4">Belongs to the zinc-containing alcohol dehydrogenase family.</text>
</comment>
<dbReference type="PANTHER" id="PTHR43401">
    <property type="entry name" value="L-THREONINE 3-DEHYDROGENASE"/>
    <property type="match status" value="1"/>
</dbReference>